<evidence type="ECO:0008006" key="4">
    <source>
        <dbReference type="Google" id="ProtNLM"/>
    </source>
</evidence>
<evidence type="ECO:0000313" key="3">
    <source>
        <dbReference type="Proteomes" id="UP000464657"/>
    </source>
</evidence>
<feature type="transmembrane region" description="Helical" evidence="1">
    <location>
        <begin position="84"/>
        <end position="105"/>
    </location>
</feature>
<dbReference type="EMBL" id="CP019288">
    <property type="protein sequence ID" value="QHI36159.1"/>
    <property type="molecule type" value="Genomic_DNA"/>
</dbReference>
<reference evidence="2 3" key="1">
    <citation type="journal article" date="2013" name="Int. J. Syst. Evol. Microbiol.">
        <title>Kordia antarctica sp. nov., isolated from Antarctic seawater.</title>
        <authorList>
            <person name="Baek K."/>
            <person name="Choi A."/>
            <person name="Kang I."/>
            <person name="Lee K."/>
            <person name="Cho J.C."/>
        </authorList>
    </citation>
    <scope>NUCLEOTIDE SEQUENCE [LARGE SCALE GENOMIC DNA]</scope>
    <source>
        <strain evidence="2 3">IMCC3317</strain>
    </source>
</reference>
<feature type="transmembrane region" description="Helical" evidence="1">
    <location>
        <begin position="53"/>
        <end position="72"/>
    </location>
</feature>
<name>A0A7L4ZIB6_9FLAO</name>
<sequence length="118" mass="13211">MSFLRFESKKSSVIQRKRFIIRALRYILYAIIMVAISVSIGTLGYHYFGSLSWIDAFYNACMILAGVGPIAPMPTDTAKIFASFYALFSGTAFFSVIAVVMAPIVHRFLHIINSDNTE</sequence>
<dbReference type="SUPFAM" id="SSF81324">
    <property type="entry name" value="Voltage-gated potassium channels"/>
    <property type="match status" value="1"/>
</dbReference>
<keyword evidence="1" id="KW-0472">Membrane</keyword>
<dbReference type="Gene3D" id="1.10.287.70">
    <property type="match status" value="1"/>
</dbReference>
<dbReference type="Proteomes" id="UP000464657">
    <property type="component" value="Chromosome"/>
</dbReference>
<feature type="transmembrane region" description="Helical" evidence="1">
    <location>
        <begin position="26"/>
        <end position="47"/>
    </location>
</feature>
<dbReference type="KEGG" id="kan:IMCC3317_15180"/>
<keyword evidence="1" id="KW-1133">Transmembrane helix</keyword>
<proteinExistence type="predicted"/>
<gene>
    <name evidence="2" type="ORF">IMCC3317_15180</name>
</gene>
<dbReference type="OrthoDB" id="465094at2"/>
<keyword evidence="1" id="KW-0812">Transmembrane</keyword>
<evidence type="ECO:0000256" key="1">
    <source>
        <dbReference type="SAM" id="Phobius"/>
    </source>
</evidence>
<accession>A0A7L4ZIB6</accession>
<organism evidence="2 3">
    <name type="scientific">Kordia antarctica</name>
    <dbReference type="NCBI Taxonomy" id="1218801"/>
    <lineage>
        <taxon>Bacteria</taxon>
        <taxon>Pseudomonadati</taxon>
        <taxon>Bacteroidota</taxon>
        <taxon>Flavobacteriia</taxon>
        <taxon>Flavobacteriales</taxon>
        <taxon>Flavobacteriaceae</taxon>
        <taxon>Kordia</taxon>
    </lineage>
</organism>
<dbReference type="AlphaFoldDB" id="A0A7L4ZIB6"/>
<protein>
    <recommendedName>
        <fullName evidence="4">Potassium channel domain-containing protein</fullName>
    </recommendedName>
</protein>
<dbReference type="RefSeq" id="WP_160128885.1">
    <property type="nucleotide sequence ID" value="NZ_CP019288.1"/>
</dbReference>
<keyword evidence="3" id="KW-1185">Reference proteome</keyword>
<evidence type="ECO:0000313" key="2">
    <source>
        <dbReference type="EMBL" id="QHI36159.1"/>
    </source>
</evidence>